<evidence type="ECO:0000256" key="1">
    <source>
        <dbReference type="SAM" id="MobiDB-lite"/>
    </source>
</evidence>
<dbReference type="Proteomes" id="UP000775213">
    <property type="component" value="Unassembled WGS sequence"/>
</dbReference>
<dbReference type="AlphaFoldDB" id="A0AAV7FUU0"/>
<reference evidence="3" key="2">
    <citation type="submission" date="2021-03" db="EMBL/GenBank/DDBJ databases">
        <authorList>
            <person name="Zhang Y."/>
            <person name="Zhang G.-Q."/>
            <person name="Huang T."/>
            <person name="Niu S.-C."/>
            <person name="Liu Z.-J."/>
        </authorList>
    </citation>
    <scope>NUCLEOTIDE SEQUENCE</scope>
    <source>
        <strain evidence="3">Lindl</strain>
        <tissue evidence="3">Fresh leaves</tissue>
    </source>
</reference>
<feature type="region of interest" description="Disordered" evidence="1">
    <location>
        <begin position="37"/>
        <end position="60"/>
    </location>
</feature>
<name>A0AAV7FUU0_DENCH</name>
<organism evidence="3 4">
    <name type="scientific">Dendrobium chrysotoxum</name>
    <name type="common">Orchid</name>
    <dbReference type="NCBI Taxonomy" id="161865"/>
    <lineage>
        <taxon>Eukaryota</taxon>
        <taxon>Viridiplantae</taxon>
        <taxon>Streptophyta</taxon>
        <taxon>Embryophyta</taxon>
        <taxon>Tracheophyta</taxon>
        <taxon>Spermatophyta</taxon>
        <taxon>Magnoliopsida</taxon>
        <taxon>Liliopsida</taxon>
        <taxon>Asparagales</taxon>
        <taxon>Orchidaceae</taxon>
        <taxon>Epidendroideae</taxon>
        <taxon>Malaxideae</taxon>
        <taxon>Dendrobiinae</taxon>
        <taxon>Dendrobium</taxon>
    </lineage>
</organism>
<evidence type="ECO:0000313" key="3">
    <source>
        <dbReference type="EMBL" id="KAH0447203.1"/>
    </source>
</evidence>
<dbReference type="EMBL" id="JAGFBR010000110">
    <property type="protein sequence ID" value="KAH0447203.1"/>
    <property type="molecule type" value="Genomic_DNA"/>
</dbReference>
<dbReference type="EMBL" id="JAGFBR010000176">
    <property type="protein sequence ID" value="KAH0446618.1"/>
    <property type="molecule type" value="Genomic_DNA"/>
</dbReference>
<protein>
    <submittedName>
        <fullName evidence="3">Uncharacterized protein</fullName>
    </submittedName>
</protein>
<evidence type="ECO:0000313" key="4">
    <source>
        <dbReference type="Proteomes" id="UP000775213"/>
    </source>
</evidence>
<comment type="caution">
    <text evidence="3">The sequence shown here is derived from an EMBL/GenBank/DDBJ whole genome shotgun (WGS) entry which is preliminary data.</text>
</comment>
<accession>A0AAV7FUU0</accession>
<feature type="compositionally biased region" description="Basic residues" evidence="1">
    <location>
        <begin position="37"/>
        <end position="47"/>
    </location>
</feature>
<evidence type="ECO:0000313" key="2">
    <source>
        <dbReference type="EMBL" id="KAH0446618.1"/>
    </source>
</evidence>
<keyword evidence="4" id="KW-1185">Reference proteome</keyword>
<gene>
    <name evidence="3" type="ORF">IEQ34_023966</name>
    <name evidence="2" type="ORF">IEQ34_024546</name>
</gene>
<reference evidence="3 4" key="1">
    <citation type="journal article" date="2021" name="Hortic Res">
        <title>Chromosome-scale assembly of the Dendrobium chrysotoxum genome enhances the understanding of orchid evolution.</title>
        <authorList>
            <person name="Zhang Y."/>
            <person name="Zhang G.Q."/>
            <person name="Zhang D."/>
            <person name="Liu X.D."/>
            <person name="Xu X.Y."/>
            <person name="Sun W.H."/>
            <person name="Yu X."/>
            <person name="Zhu X."/>
            <person name="Wang Z.W."/>
            <person name="Zhao X."/>
            <person name="Zhong W.Y."/>
            <person name="Chen H."/>
            <person name="Yin W.L."/>
            <person name="Huang T."/>
            <person name="Niu S.C."/>
            <person name="Liu Z.J."/>
        </authorList>
    </citation>
    <scope>NUCLEOTIDE SEQUENCE [LARGE SCALE GENOMIC DNA]</scope>
    <source>
        <strain evidence="3">Lindl</strain>
    </source>
</reference>
<proteinExistence type="predicted"/>
<sequence length="60" mass="6859">MDRKKDTGKVRSKVVPSSLVTLAGHIELLPNRICRKRKKRERGRKNNRLTLAHEVAGLAR</sequence>